<dbReference type="Gene3D" id="3.30.43.10">
    <property type="entry name" value="Uridine Diphospho-n-acetylenolpyruvylglucosamine Reductase, domain 2"/>
    <property type="match status" value="1"/>
</dbReference>
<dbReference type="Pfam" id="PF00941">
    <property type="entry name" value="FAD_binding_5"/>
    <property type="match status" value="1"/>
</dbReference>
<dbReference type="AlphaFoldDB" id="A0A1W1ZGC0"/>
<dbReference type="InterPro" id="IPR016167">
    <property type="entry name" value="FAD-bd_PCMH_sub1"/>
</dbReference>
<dbReference type="RefSeq" id="WP_084423984.1">
    <property type="nucleotide sequence ID" value="NZ_FWXV01000001.1"/>
</dbReference>
<evidence type="ECO:0000259" key="2">
    <source>
        <dbReference type="PROSITE" id="PS51387"/>
    </source>
</evidence>
<proteinExistence type="predicted"/>
<dbReference type="SUPFAM" id="SSF56176">
    <property type="entry name" value="FAD-binding/transporter-associated domain-like"/>
    <property type="match status" value="1"/>
</dbReference>
<keyword evidence="1" id="KW-0560">Oxidoreductase</keyword>
<dbReference type="SUPFAM" id="SSF55447">
    <property type="entry name" value="CO dehydrogenase flavoprotein C-terminal domain-like"/>
    <property type="match status" value="1"/>
</dbReference>
<dbReference type="InterPro" id="IPR016169">
    <property type="entry name" value="FAD-bd_PCMH_sub2"/>
</dbReference>
<feature type="domain" description="FAD-binding PCMH-type" evidence="2">
    <location>
        <begin position="1"/>
        <end position="218"/>
    </location>
</feature>
<sequence length="323" mass="34752">MYPFRFSKAASEREALLAGGRGARYIAGGTTLIDLMRETVERPQAVVDINALPYGRIESGRSGLRIGSLVTMAELARHPRVRPEYPVIAQALELSASAQLRNMATIGGNLMQRTRCVYFRDVTAPCNKRAPGAGCSALEGDNRMHAILGGSAACVATHPSDLAVALVALDARLELRGQGTRVVPLAEFVRRPGQTPQIEHDIRPGELIVAVHVPAGPYTARSGYLKVRDRQSYEFALASAAVALHIENRRIVAARIAVGGVATVPWRLTAVENALLGRTPGNDTWQAAAMLAADGAEPLRHNEYKVELLRRTVARQLETVGGA</sequence>
<dbReference type="PROSITE" id="PS51387">
    <property type="entry name" value="FAD_PCMH"/>
    <property type="match status" value="1"/>
</dbReference>
<dbReference type="OrthoDB" id="9814706at2"/>
<dbReference type="InterPro" id="IPR051312">
    <property type="entry name" value="Diverse_Substr_Oxidored"/>
</dbReference>
<dbReference type="Gene3D" id="3.30.390.50">
    <property type="entry name" value="CO dehydrogenase flavoprotein, C-terminal domain"/>
    <property type="match status" value="1"/>
</dbReference>
<keyword evidence="4" id="KW-1185">Reference proteome</keyword>
<gene>
    <name evidence="3" type="ORF">SAMN05661093_00034</name>
</gene>
<dbReference type="Pfam" id="PF03450">
    <property type="entry name" value="CO_deh_flav_C"/>
    <property type="match status" value="1"/>
</dbReference>
<dbReference type="EMBL" id="FWXV01000001">
    <property type="protein sequence ID" value="SMC47396.1"/>
    <property type="molecule type" value="Genomic_DNA"/>
</dbReference>
<dbReference type="PANTHER" id="PTHR42659">
    <property type="entry name" value="XANTHINE DEHYDROGENASE SUBUNIT C-RELATED"/>
    <property type="match status" value="1"/>
</dbReference>
<organism evidence="3 4">
    <name type="scientific">Kibdelosporangium aridum</name>
    <dbReference type="NCBI Taxonomy" id="2030"/>
    <lineage>
        <taxon>Bacteria</taxon>
        <taxon>Bacillati</taxon>
        <taxon>Actinomycetota</taxon>
        <taxon>Actinomycetes</taxon>
        <taxon>Pseudonocardiales</taxon>
        <taxon>Pseudonocardiaceae</taxon>
        <taxon>Kibdelosporangium</taxon>
    </lineage>
</organism>
<dbReference type="SMART" id="SM01092">
    <property type="entry name" value="CO_deh_flav_C"/>
    <property type="match status" value="1"/>
</dbReference>
<dbReference type="InterPro" id="IPR036318">
    <property type="entry name" value="FAD-bd_PCMH-like_sf"/>
</dbReference>
<accession>A0A1W1ZGC0</accession>
<dbReference type="Proteomes" id="UP000192674">
    <property type="component" value="Unassembled WGS sequence"/>
</dbReference>
<dbReference type="GO" id="GO:0016491">
    <property type="term" value="F:oxidoreductase activity"/>
    <property type="evidence" value="ECO:0007669"/>
    <property type="project" value="UniProtKB-KW"/>
</dbReference>
<dbReference type="InterPro" id="IPR005107">
    <property type="entry name" value="CO_DH_flav_C"/>
</dbReference>
<name>A0A1W1ZGC0_KIBAR</name>
<dbReference type="InterPro" id="IPR002346">
    <property type="entry name" value="Mopterin_DH_FAD-bd"/>
</dbReference>
<evidence type="ECO:0000313" key="4">
    <source>
        <dbReference type="Proteomes" id="UP000192674"/>
    </source>
</evidence>
<reference evidence="3 4" key="1">
    <citation type="submission" date="2017-04" db="EMBL/GenBank/DDBJ databases">
        <authorList>
            <person name="Afonso C.L."/>
            <person name="Miller P.J."/>
            <person name="Scott M.A."/>
            <person name="Spackman E."/>
            <person name="Goraichik I."/>
            <person name="Dimitrov K.M."/>
            <person name="Suarez D.L."/>
            <person name="Swayne D.E."/>
        </authorList>
    </citation>
    <scope>NUCLEOTIDE SEQUENCE [LARGE SCALE GENOMIC DNA]</scope>
    <source>
        <strain evidence="3 4">DSM 43828</strain>
    </source>
</reference>
<evidence type="ECO:0000313" key="3">
    <source>
        <dbReference type="EMBL" id="SMC47396.1"/>
    </source>
</evidence>
<dbReference type="InterPro" id="IPR036683">
    <property type="entry name" value="CO_DH_flav_C_dom_sf"/>
</dbReference>
<dbReference type="Gene3D" id="3.30.465.10">
    <property type="match status" value="2"/>
</dbReference>
<protein>
    <submittedName>
        <fullName evidence="3">Xanthine dehydrogenase YagS FAD-binding subunit</fullName>
    </submittedName>
</protein>
<dbReference type="PANTHER" id="PTHR42659:SF1">
    <property type="entry name" value="OXIDOREDUCTASE"/>
    <property type="match status" value="1"/>
</dbReference>
<dbReference type="InterPro" id="IPR016166">
    <property type="entry name" value="FAD-bd_PCMH"/>
</dbReference>
<evidence type="ECO:0000256" key="1">
    <source>
        <dbReference type="ARBA" id="ARBA00023002"/>
    </source>
</evidence>
<dbReference type="GO" id="GO:0071949">
    <property type="term" value="F:FAD binding"/>
    <property type="evidence" value="ECO:0007669"/>
    <property type="project" value="InterPro"/>
</dbReference>